<dbReference type="SUPFAM" id="SSF51735">
    <property type="entry name" value="NAD(P)-binding Rossmann-fold domains"/>
    <property type="match status" value="1"/>
</dbReference>
<accession>A0A1G7UUK7</accession>
<evidence type="ECO:0000256" key="2">
    <source>
        <dbReference type="ARBA" id="ARBA00023002"/>
    </source>
</evidence>
<evidence type="ECO:0000313" key="4">
    <source>
        <dbReference type="EMBL" id="SDG51222.1"/>
    </source>
</evidence>
<sequence>MNNMILVAGATGDLGGRLCKHLIKNGAGVRALVREESDQEKINELRELGVEVIAVRFEDEAGLVSACKGVSCVVSVLAGLREVIVTAQSQLLQAAVQAGVPRFIPSDFCTDFTQLQQGENRNFDLRKEFQSVLETSNIRATSVFNGAFAYVLQYNIPLLDTKAKTITYYSGKADWQIDFTTVEDTAAFTAYAALDDTAPRFLRIAGFQISPNELAALTGHVFGEHFELKEQGTLEHFSAYIQKLRTENPDGENQLYPQWQQMQYLYSMFAAHHHTLDNDRYTGLSWQAAETILNEINNNKIAQNGTGI</sequence>
<organism evidence="4 5">
    <name type="scientific">Pedobacter terrae</name>
    <dbReference type="NCBI Taxonomy" id="405671"/>
    <lineage>
        <taxon>Bacteria</taxon>
        <taxon>Pseudomonadati</taxon>
        <taxon>Bacteroidota</taxon>
        <taxon>Sphingobacteriia</taxon>
        <taxon>Sphingobacteriales</taxon>
        <taxon>Sphingobacteriaceae</taxon>
        <taxon>Pedobacter</taxon>
    </lineage>
</organism>
<dbReference type="EMBL" id="FNCH01000007">
    <property type="protein sequence ID" value="SDG51222.1"/>
    <property type="molecule type" value="Genomic_DNA"/>
</dbReference>
<dbReference type="Gene3D" id="3.90.25.10">
    <property type="entry name" value="UDP-galactose 4-epimerase, domain 1"/>
    <property type="match status" value="1"/>
</dbReference>
<dbReference type="InterPro" id="IPR008030">
    <property type="entry name" value="NmrA-like"/>
</dbReference>
<dbReference type="Pfam" id="PF05368">
    <property type="entry name" value="NmrA"/>
    <property type="match status" value="1"/>
</dbReference>
<dbReference type="GO" id="GO:0016491">
    <property type="term" value="F:oxidoreductase activity"/>
    <property type="evidence" value="ECO:0007669"/>
    <property type="project" value="UniProtKB-KW"/>
</dbReference>
<keyword evidence="2" id="KW-0560">Oxidoreductase</keyword>
<proteinExistence type="predicted"/>
<protein>
    <submittedName>
        <fullName evidence="4">Uncharacterized conserved protein YbjT, contains NAD(P)-binding and DUF2867 domains</fullName>
    </submittedName>
</protein>
<dbReference type="InterPro" id="IPR036291">
    <property type="entry name" value="NAD(P)-bd_dom_sf"/>
</dbReference>
<dbReference type="PANTHER" id="PTHR47706:SF1">
    <property type="entry name" value="CIPA-LIKE, PUTATIVE (AFU_ORTHOLOGUE AFUA_1G12460)-RELATED"/>
    <property type="match status" value="1"/>
</dbReference>
<reference evidence="5" key="1">
    <citation type="submission" date="2016-10" db="EMBL/GenBank/DDBJ databases">
        <authorList>
            <person name="Varghese N."/>
            <person name="Submissions S."/>
        </authorList>
    </citation>
    <scope>NUCLEOTIDE SEQUENCE [LARGE SCALE GENOMIC DNA]</scope>
    <source>
        <strain evidence="5">DSM 17933</strain>
    </source>
</reference>
<dbReference type="RefSeq" id="WP_090499667.1">
    <property type="nucleotide sequence ID" value="NZ_FNCH01000007.1"/>
</dbReference>
<evidence type="ECO:0000259" key="3">
    <source>
        <dbReference type="Pfam" id="PF05368"/>
    </source>
</evidence>
<feature type="domain" description="NmrA-like" evidence="3">
    <location>
        <begin position="2"/>
        <end position="239"/>
    </location>
</feature>
<keyword evidence="1" id="KW-0521">NADP</keyword>
<gene>
    <name evidence="4" type="ORF">SAMN05421827_107128</name>
</gene>
<keyword evidence="5" id="KW-1185">Reference proteome</keyword>
<dbReference type="Proteomes" id="UP000199643">
    <property type="component" value="Unassembled WGS sequence"/>
</dbReference>
<name>A0A1G7UUK7_9SPHI</name>
<dbReference type="OrthoDB" id="319724at2"/>
<dbReference type="Gene3D" id="3.40.50.720">
    <property type="entry name" value="NAD(P)-binding Rossmann-like Domain"/>
    <property type="match status" value="1"/>
</dbReference>
<evidence type="ECO:0000256" key="1">
    <source>
        <dbReference type="ARBA" id="ARBA00022857"/>
    </source>
</evidence>
<dbReference type="STRING" id="405671.SAMN05421827_107128"/>
<evidence type="ECO:0000313" key="5">
    <source>
        <dbReference type="Proteomes" id="UP000199643"/>
    </source>
</evidence>
<dbReference type="PANTHER" id="PTHR47706">
    <property type="entry name" value="NMRA-LIKE FAMILY PROTEIN"/>
    <property type="match status" value="1"/>
</dbReference>
<dbReference type="AlphaFoldDB" id="A0A1G7UUK7"/>
<dbReference type="InterPro" id="IPR051609">
    <property type="entry name" value="NmrA/Isoflavone_reductase-like"/>
</dbReference>